<comment type="caution">
    <text evidence="2">The sequence shown here is derived from an EMBL/GenBank/DDBJ whole genome shotgun (WGS) entry which is preliminary data.</text>
</comment>
<gene>
    <name evidence="2" type="ORF">D3C57_134650</name>
</gene>
<feature type="compositionally biased region" description="Polar residues" evidence="1">
    <location>
        <begin position="195"/>
        <end position="205"/>
    </location>
</feature>
<dbReference type="Proteomes" id="UP000281594">
    <property type="component" value="Unassembled WGS sequence"/>
</dbReference>
<evidence type="ECO:0000313" key="3">
    <source>
        <dbReference type="Proteomes" id="UP000281594"/>
    </source>
</evidence>
<accession>A0A3L8R434</accession>
<proteinExistence type="predicted"/>
<evidence type="ECO:0000256" key="1">
    <source>
        <dbReference type="SAM" id="MobiDB-lite"/>
    </source>
</evidence>
<organism evidence="2 3">
    <name type="scientific">Streptomyces rapamycinicus (strain ATCC 29253 / DSM 41530 / NRRL 5491 / AYB-994)</name>
    <name type="common">Streptomyces hygroscopicus (strain ATCC 29253)</name>
    <dbReference type="NCBI Taxonomy" id="1343740"/>
    <lineage>
        <taxon>Bacteria</taxon>
        <taxon>Bacillati</taxon>
        <taxon>Actinomycetota</taxon>
        <taxon>Actinomycetes</taxon>
        <taxon>Kitasatosporales</taxon>
        <taxon>Streptomycetaceae</taxon>
        <taxon>Streptomyces</taxon>
        <taxon>Streptomyces violaceusniger group</taxon>
    </lineage>
</organism>
<dbReference type="AlphaFoldDB" id="A0A3L8R434"/>
<evidence type="ECO:0000313" key="2">
    <source>
        <dbReference type="EMBL" id="RLV74474.1"/>
    </source>
</evidence>
<reference evidence="2 3" key="1">
    <citation type="journal article" date="2018" name="J. Biol. Chem.">
        <title>Discovery of the actinoplanic acid pathway in Streptomyces rapamycinicus reveals a genetically conserved synergism with rapamycin.</title>
        <authorList>
            <person name="Mrak P."/>
            <person name="Krastel P."/>
            <person name="Pivk Lukancic P."/>
            <person name="Tao J."/>
            <person name="Pistorius D."/>
            <person name="Moore C.M."/>
        </authorList>
    </citation>
    <scope>NUCLEOTIDE SEQUENCE [LARGE SCALE GENOMIC DNA]</scope>
    <source>
        <strain evidence="2 3">NRRL 5491</strain>
    </source>
</reference>
<protein>
    <submittedName>
        <fullName evidence="2">Uncharacterized protein</fullName>
    </submittedName>
</protein>
<dbReference type="EMBL" id="QYCY01000002">
    <property type="protein sequence ID" value="RLV74474.1"/>
    <property type="molecule type" value="Genomic_DNA"/>
</dbReference>
<feature type="region of interest" description="Disordered" evidence="1">
    <location>
        <begin position="1"/>
        <end position="45"/>
    </location>
</feature>
<sequence>MSPGSGPSTSRRTRTGAAARPGPHRPSHTAVDPGRGTSQASRQGLWPASCMSIQSRISELELSPPLPSLRPLIPGRWDRRIKREGPWLTQFQRKRLNGATQLVGAVDPRAEAHRPPCRGPYLFLILSVAQNRILASVTVVTEGQPYLVQAVQAGWPVEPDGEPHVRLQPPGDHESWCQLSVPDRRRVKKPFAGGNATSSGRLQQRGSSALNLSGGGARWPGVAGGDGLRAVAGARLTPQRGTSRPALVRTCK</sequence>
<feature type="compositionally biased region" description="Low complexity" evidence="1">
    <location>
        <begin position="1"/>
        <end position="21"/>
    </location>
</feature>
<name>A0A3L8R434_STRRN</name>
<feature type="region of interest" description="Disordered" evidence="1">
    <location>
        <begin position="188"/>
        <end position="214"/>
    </location>
</feature>